<accession>A6HDK0</accession>
<name>A6HDK0_RAT</name>
<gene>
    <name evidence="1" type="ORF">rCG_35265</name>
</gene>
<dbReference type="Proteomes" id="UP000234681">
    <property type="component" value="Chromosome 10"/>
</dbReference>
<reference evidence="1 2" key="1">
    <citation type="submission" date="2005-07" db="EMBL/GenBank/DDBJ databases">
        <authorList>
            <person name="Mural R.J."/>
            <person name="Li P.W."/>
            <person name="Adams M.D."/>
            <person name="Amanatides P.G."/>
            <person name="Baden-Tillson H."/>
            <person name="Barnstead M."/>
            <person name="Chin S.H."/>
            <person name="Dew I."/>
            <person name="Evans C.A."/>
            <person name="Ferriera S."/>
            <person name="Flanigan M."/>
            <person name="Fosler C."/>
            <person name="Glodek A."/>
            <person name="Gu Z."/>
            <person name="Holt R.A."/>
            <person name="Jennings D."/>
            <person name="Kraft C.L."/>
            <person name="Lu F."/>
            <person name="Nguyen T."/>
            <person name="Nusskern D.R."/>
            <person name="Pfannkoch C.M."/>
            <person name="Sitter C."/>
            <person name="Sutton G.G."/>
            <person name="Venter J.C."/>
            <person name="Wang Z."/>
            <person name="Woodage T."/>
            <person name="Zheng X.H."/>
            <person name="Zhong F."/>
        </authorList>
    </citation>
    <scope>NUCLEOTIDE SEQUENCE [LARGE SCALE GENOMIC DNA]</scope>
    <source>
        <strain>BN</strain>
        <strain evidence="2">Sprague-Dawley</strain>
    </source>
</reference>
<organism evidence="1 2">
    <name type="scientific">Rattus norvegicus</name>
    <name type="common">Rat</name>
    <dbReference type="NCBI Taxonomy" id="10116"/>
    <lineage>
        <taxon>Eukaryota</taxon>
        <taxon>Metazoa</taxon>
        <taxon>Chordata</taxon>
        <taxon>Craniata</taxon>
        <taxon>Vertebrata</taxon>
        <taxon>Euteleostomi</taxon>
        <taxon>Mammalia</taxon>
        <taxon>Eutheria</taxon>
        <taxon>Euarchontoglires</taxon>
        <taxon>Glires</taxon>
        <taxon>Rodentia</taxon>
        <taxon>Myomorpha</taxon>
        <taxon>Muroidea</taxon>
        <taxon>Muridae</taxon>
        <taxon>Murinae</taxon>
        <taxon>Rattus</taxon>
    </lineage>
</organism>
<protein>
    <submittedName>
        <fullName evidence="1">RCG35265</fullName>
    </submittedName>
</protein>
<dbReference type="EMBL" id="CH473948">
    <property type="protein sequence ID" value="EDM04105.1"/>
    <property type="molecule type" value="Genomic_DNA"/>
</dbReference>
<sequence length="11" mass="1332">MFSCFPWKSAQ</sequence>
<evidence type="ECO:0000313" key="1">
    <source>
        <dbReference type="EMBL" id="EDM04105.1"/>
    </source>
</evidence>
<proteinExistence type="predicted"/>
<evidence type="ECO:0000313" key="2">
    <source>
        <dbReference type="Proteomes" id="UP000234681"/>
    </source>
</evidence>